<keyword evidence="6" id="KW-0969">Cilium</keyword>
<organism evidence="6 7">
    <name type="scientific">Alicyclobacillus macrosporangiidus</name>
    <dbReference type="NCBI Taxonomy" id="392015"/>
    <lineage>
        <taxon>Bacteria</taxon>
        <taxon>Bacillati</taxon>
        <taxon>Bacillota</taxon>
        <taxon>Bacilli</taxon>
        <taxon>Bacillales</taxon>
        <taxon>Alicyclobacillaceae</taxon>
        <taxon>Alicyclobacillus</taxon>
    </lineage>
</organism>
<dbReference type="Gene3D" id="1.20.1330.10">
    <property type="entry name" value="f41 fragment of flagellin, N-terminal domain"/>
    <property type="match status" value="1"/>
</dbReference>
<proteinExistence type="inferred from homology"/>
<dbReference type="PANTHER" id="PTHR42792:SF1">
    <property type="entry name" value="FLAGELLAR HOOK-ASSOCIATED PROTEIN 3"/>
    <property type="match status" value="1"/>
</dbReference>
<dbReference type="Pfam" id="PF00669">
    <property type="entry name" value="Flagellin_N"/>
    <property type="match status" value="1"/>
</dbReference>
<dbReference type="PANTHER" id="PTHR42792">
    <property type="entry name" value="FLAGELLIN"/>
    <property type="match status" value="1"/>
</dbReference>
<evidence type="ECO:0000256" key="1">
    <source>
        <dbReference type="ARBA" id="ARBA00004365"/>
    </source>
</evidence>
<keyword evidence="7" id="KW-1185">Reference proteome</keyword>
<keyword evidence="6" id="KW-0966">Cell projection</keyword>
<evidence type="ECO:0000313" key="6">
    <source>
        <dbReference type="EMBL" id="SFV05217.1"/>
    </source>
</evidence>
<keyword evidence="6" id="KW-0282">Flagellum</keyword>
<dbReference type="AlphaFoldDB" id="A0A1I7L664"/>
<dbReference type="OrthoDB" id="9758307at2"/>
<dbReference type="InterPro" id="IPR013384">
    <property type="entry name" value="Flagell_FlgL"/>
</dbReference>
<sequence>MRVTQGMLNQQMLFDLEANTDRLLRLQNQVATGKRINKPADDPVGVGFVMRYKSEIAYYQQYQDNANAAQGWLNYTDTVMSQAYQVVQRARDLAVQGASDTMSPDDRQALASEVDQLYQQLVTIGNSQYNGQYIFNGQQTQQAPYGSTGAETVTTDSGDILYDVGDGIHLTVNTPGNQFFGDASDSDNAFALLKNLSDALKSDDGQAVNQLLGQFDSRLNQMSAAQADVGARLNRVQFEQSRLSDLLNNFQTLLAGVQDADMAKAITDLTTSQSVQQAALQVGARVIVPTLVDFLK</sequence>
<evidence type="ECO:0000259" key="4">
    <source>
        <dbReference type="Pfam" id="PF00669"/>
    </source>
</evidence>
<dbReference type="SUPFAM" id="SSF64518">
    <property type="entry name" value="Phase 1 flagellin"/>
    <property type="match status" value="1"/>
</dbReference>
<evidence type="ECO:0000313" key="7">
    <source>
        <dbReference type="Proteomes" id="UP000183508"/>
    </source>
</evidence>
<dbReference type="InterPro" id="IPR001029">
    <property type="entry name" value="Flagellin_N"/>
</dbReference>
<keyword evidence="3" id="KW-0975">Bacterial flagellum</keyword>
<dbReference type="Pfam" id="PF00700">
    <property type="entry name" value="Flagellin_C"/>
    <property type="match status" value="1"/>
</dbReference>
<evidence type="ECO:0000256" key="3">
    <source>
        <dbReference type="ARBA" id="ARBA00023143"/>
    </source>
</evidence>
<dbReference type="RefSeq" id="WP_074955920.1">
    <property type="nucleotide sequence ID" value="NZ_FPBV01000026.1"/>
</dbReference>
<evidence type="ECO:0000256" key="2">
    <source>
        <dbReference type="ARBA" id="ARBA00005709"/>
    </source>
</evidence>
<dbReference type="EMBL" id="FPBV01000026">
    <property type="protein sequence ID" value="SFV05217.1"/>
    <property type="molecule type" value="Genomic_DNA"/>
</dbReference>
<evidence type="ECO:0000259" key="5">
    <source>
        <dbReference type="Pfam" id="PF00700"/>
    </source>
</evidence>
<reference evidence="7" key="1">
    <citation type="submission" date="2016-10" db="EMBL/GenBank/DDBJ databases">
        <authorList>
            <person name="Varghese N."/>
        </authorList>
    </citation>
    <scope>NUCLEOTIDE SEQUENCE [LARGE SCALE GENOMIC DNA]</scope>
    <source>
        <strain evidence="7">DSM 17980</strain>
    </source>
</reference>
<comment type="similarity">
    <text evidence="2">Belongs to the bacterial flagellin family.</text>
</comment>
<dbReference type="NCBIfam" id="TIGR02550">
    <property type="entry name" value="flagell_flgL"/>
    <property type="match status" value="1"/>
</dbReference>
<dbReference type="InterPro" id="IPR001492">
    <property type="entry name" value="Flagellin"/>
</dbReference>
<dbReference type="STRING" id="392015.SAMN05421543_12612"/>
<feature type="domain" description="Flagellin N-terminal" evidence="4">
    <location>
        <begin position="7"/>
        <end position="140"/>
    </location>
</feature>
<dbReference type="GO" id="GO:0071973">
    <property type="term" value="P:bacterial-type flagellum-dependent cell motility"/>
    <property type="evidence" value="ECO:0007669"/>
    <property type="project" value="InterPro"/>
</dbReference>
<accession>A0A1I7L664</accession>
<dbReference type="GO" id="GO:0009424">
    <property type="term" value="C:bacterial-type flagellum hook"/>
    <property type="evidence" value="ECO:0007669"/>
    <property type="project" value="InterPro"/>
</dbReference>
<dbReference type="Proteomes" id="UP000183508">
    <property type="component" value="Unassembled WGS sequence"/>
</dbReference>
<comment type="subcellular location">
    <subcellularLocation>
        <location evidence="1">Bacterial flagellum</location>
    </subcellularLocation>
</comment>
<protein>
    <submittedName>
        <fullName evidence="6">Flagellar hook-associated protein 3 FlgL</fullName>
    </submittedName>
</protein>
<name>A0A1I7L664_9BACL</name>
<gene>
    <name evidence="6" type="ORF">SAMN05421543_12612</name>
</gene>
<dbReference type="GO" id="GO:0005198">
    <property type="term" value="F:structural molecule activity"/>
    <property type="evidence" value="ECO:0007669"/>
    <property type="project" value="InterPro"/>
</dbReference>
<dbReference type="InterPro" id="IPR046358">
    <property type="entry name" value="Flagellin_C"/>
</dbReference>
<feature type="domain" description="Flagellin C-terminal" evidence="5">
    <location>
        <begin position="214"/>
        <end position="286"/>
    </location>
</feature>